<dbReference type="SMART" id="SM00826">
    <property type="entry name" value="PKS_DH"/>
    <property type="match status" value="1"/>
</dbReference>
<dbReference type="NCBIfam" id="TIGR04532">
    <property type="entry name" value="PT_fungal_PKS"/>
    <property type="match status" value="1"/>
</dbReference>
<dbReference type="InterPro" id="IPR020807">
    <property type="entry name" value="PKS_DH"/>
</dbReference>
<dbReference type="InterPro" id="IPR001031">
    <property type="entry name" value="Thioesterase"/>
</dbReference>
<name>A0ABQ8KJW2_9APHY</name>
<dbReference type="Pfam" id="PF21089">
    <property type="entry name" value="PKS_DH_N"/>
    <property type="match status" value="1"/>
</dbReference>
<dbReference type="SUPFAM" id="SSF53474">
    <property type="entry name" value="alpha/beta-Hydrolases"/>
    <property type="match status" value="1"/>
</dbReference>
<dbReference type="Pfam" id="PF00109">
    <property type="entry name" value="ketoacyl-synt"/>
    <property type="match status" value="1"/>
</dbReference>
<dbReference type="Gene3D" id="3.30.70.3290">
    <property type="match status" value="1"/>
</dbReference>
<evidence type="ECO:0000313" key="9">
    <source>
        <dbReference type="EMBL" id="KAH9838259.1"/>
    </source>
</evidence>
<dbReference type="InterPro" id="IPR049551">
    <property type="entry name" value="PKS_DH_C"/>
</dbReference>
<keyword evidence="4" id="KW-0843">Virulence</keyword>
<dbReference type="PROSITE" id="PS00012">
    <property type="entry name" value="PHOSPHOPANTETHEINE"/>
    <property type="match status" value="1"/>
</dbReference>
<feature type="domain" description="Carrier" evidence="6">
    <location>
        <begin position="1656"/>
        <end position="1731"/>
    </location>
</feature>
<organism evidence="9 10">
    <name type="scientific">Rhodofomes roseus</name>
    <dbReference type="NCBI Taxonomy" id="34475"/>
    <lineage>
        <taxon>Eukaryota</taxon>
        <taxon>Fungi</taxon>
        <taxon>Dikarya</taxon>
        <taxon>Basidiomycota</taxon>
        <taxon>Agaricomycotina</taxon>
        <taxon>Agaricomycetes</taxon>
        <taxon>Polyporales</taxon>
        <taxon>Rhodofomes</taxon>
    </lineage>
</organism>
<dbReference type="InterPro" id="IPR042104">
    <property type="entry name" value="PKS_dehydratase_sf"/>
</dbReference>
<dbReference type="Pfam" id="PF16073">
    <property type="entry name" value="SAT"/>
    <property type="match status" value="1"/>
</dbReference>
<dbReference type="Pfam" id="PF00698">
    <property type="entry name" value="Acyl_transf_1"/>
    <property type="match status" value="1"/>
</dbReference>
<evidence type="ECO:0000256" key="5">
    <source>
        <dbReference type="PROSITE-ProRule" id="PRU01363"/>
    </source>
</evidence>
<reference evidence="9 10" key="1">
    <citation type="journal article" date="2021" name="Environ. Microbiol.">
        <title>Gene family expansions and transcriptome signatures uncover fungal adaptations to wood decay.</title>
        <authorList>
            <person name="Hage H."/>
            <person name="Miyauchi S."/>
            <person name="Viragh M."/>
            <person name="Drula E."/>
            <person name="Min B."/>
            <person name="Chaduli D."/>
            <person name="Navarro D."/>
            <person name="Favel A."/>
            <person name="Norest M."/>
            <person name="Lesage-Meessen L."/>
            <person name="Balint B."/>
            <person name="Merenyi Z."/>
            <person name="de Eugenio L."/>
            <person name="Morin E."/>
            <person name="Martinez A.T."/>
            <person name="Baldrian P."/>
            <person name="Stursova M."/>
            <person name="Martinez M.J."/>
            <person name="Novotny C."/>
            <person name="Magnuson J.K."/>
            <person name="Spatafora J.W."/>
            <person name="Maurice S."/>
            <person name="Pangilinan J."/>
            <person name="Andreopoulos W."/>
            <person name="LaButti K."/>
            <person name="Hundley H."/>
            <person name="Na H."/>
            <person name="Kuo A."/>
            <person name="Barry K."/>
            <person name="Lipzen A."/>
            <person name="Henrissat B."/>
            <person name="Riley R."/>
            <person name="Ahrendt S."/>
            <person name="Nagy L.G."/>
            <person name="Grigoriev I.V."/>
            <person name="Martin F."/>
            <person name="Rosso M.N."/>
        </authorList>
    </citation>
    <scope>NUCLEOTIDE SEQUENCE [LARGE SCALE GENOMIC DNA]</scope>
    <source>
        <strain evidence="9 10">CIRM-BRFM 1785</strain>
    </source>
</reference>
<dbReference type="InterPro" id="IPR020806">
    <property type="entry name" value="PKS_PP-bd"/>
</dbReference>
<dbReference type="InterPro" id="IPR014030">
    <property type="entry name" value="Ketoacyl_synth_N"/>
</dbReference>
<feature type="active site" description="Proton donor; for dehydratase activity" evidence="5">
    <location>
        <position position="1536"/>
    </location>
</feature>
<dbReference type="SMART" id="SM00825">
    <property type="entry name" value="PKS_KS"/>
    <property type="match status" value="1"/>
</dbReference>
<protein>
    <submittedName>
        <fullName evidence="9">Ketoacyl-synt-domain-containing protein</fullName>
    </submittedName>
</protein>
<dbReference type="InterPro" id="IPR009081">
    <property type="entry name" value="PP-bd_ACP"/>
</dbReference>
<dbReference type="Pfam" id="PF00975">
    <property type="entry name" value="Thioesterase"/>
    <property type="match status" value="1"/>
</dbReference>
<evidence type="ECO:0000259" key="7">
    <source>
        <dbReference type="PROSITE" id="PS52004"/>
    </source>
</evidence>
<dbReference type="SUPFAM" id="SSF47336">
    <property type="entry name" value="ACP-like"/>
    <property type="match status" value="2"/>
</dbReference>
<dbReference type="Gene3D" id="1.10.1200.10">
    <property type="entry name" value="ACP-like"/>
    <property type="match status" value="2"/>
</dbReference>
<dbReference type="InterPro" id="IPR049900">
    <property type="entry name" value="PKS_mFAS_DH"/>
</dbReference>
<comment type="caution">
    <text evidence="9">The sequence shown here is derived from an EMBL/GenBank/DDBJ whole genome shotgun (WGS) entry which is preliminary data.</text>
</comment>
<dbReference type="PROSITE" id="PS52004">
    <property type="entry name" value="KS3_2"/>
    <property type="match status" value="1"/>
</dbReference>
<dbReference type="Gene3D" id="3.40.47.10">
    <property type="match status" value="1"/>
</dbReference>
<accession>A0ABQ8KJW2</accession>
<sequence length="2095" mass="227189">MPESTPQPAGVPSVSEDIYVLGGQGTTATSSAETVATALQDAQQPLGKVLVSACHVIFLDELASLSPAELTLCGLDPSQLQSAATLLDVPTDLQSHPILANVNLYLTQLLRFVANTHSSDLACARRSAVLGFSTGQLAASVIAASTGISSFLHHAVAVLRFAFWFGYNVHKFVSGGEHSSTNSSPWSVVLLGWSRDEVADAVGVFNDAHPNSPPVYLTAVTNESCTTVSGRPEAVSEFEATHRPSSTSASHFAHIHALYHAPVLRPTRERVLADLRRRNVQFPAYGDLRRSLRSSIDGSLIDSLHHTSGSTLVEDVLDMLLLHPVNFDKVVEGIRIDLSTKDVQSIRLVNLGPGTGLWRSAVRDLRTRGLSVDAVDWPPPTSVSDVISVPRQPSIAERHFQKEPIAIVGMALNFPGAPNAAELWRVLEEGINTVSEIPSERFDVANYMRDADDTGRSLRSVRGNFLEDADVFDNAFFRVSPREARSMDPQQRVLLHVAYHALEDAGYVPKATASFDPETFAVHVGVATNDYVQNLKDDVDVYYSTGTLQAFLSGKISYAFGFGGPSVVVDTACSSAIVAMYQACRSLQAGDCNAALAGGVNIIASPDMHVGLDRAHFLSPTGQCRPWDASADGYCRAEGCGMFVLKRLSDARAENDRILGVIRGIEVNQSGTADSITHPHVATQTRLFRKVLDSAGVRPAEVSVVEAHGTGTQAGDPAEIEALRSVFGADEERECVLRITSVKANVGHAEAASGAASLAKLVLMMRHRKIPRNISLKRLNSRIPPLEKDGLCIDTEVSAWDLPRNVGRRVALLNNFGAAGSNAALVLEEPPLLPESTAEEKQRTVVLGLSCDSVGALEELREGCLAALGDPSLDDASLADFAYTATARRQAYRYRVAAHGQSKEELCRELRAAPVVQVGEHTKKVVFLFSGQGGQYWGMGSGLYEVVPSFRQAVDLCHKKLVSWGYQGVLDMIRGVFARNDNGIGASHCLETTHCALFVLEYALARMWRSWGVHPDIVIGHSLGEYAALLCAEVISLDDALRLVAQRARLTSEHCSRGTSGMLAVRADPSLVTEMLKQDATYEGLSLACHNSDTDCVVGGHSTQLELFEMACQRSGYPCKHLDVQYAYHTSSMNPIVDGLLSLGQTIQFSAPKVPLVSTVLGGVARIGDDASFTPDYFAKHCRDPVLFRQGIQALFRHDPSARDAAWLELGPHATTSPLLRANGLTGGGVVMSTLRKGQADEDSVCRVLSQMYCAGVEVDWRSIFADLTPGAKVTDTPSYPFTKTRFWVRYSESKRPRTSGPSRKPSSTFSSNIIGGKCIHWPATNGDLPALFELDIAQLSQFIDGHQVVGSPLCPASVYQELILAAGHAWCERIGLPPFASSLVLSGITYEAPLVYASHRLSTVRVEISSKGAEGGFNAQFVIHSAVSRTRGPWQSHCTGSVYADLSDSIKERLSRFQDKIQECIESLRIGARDSRTLYASTIYEGAFSRVVDYSNLFRTIKVITIRCDGADAYALAQSPTADTGQYIVHPVFMDTLLHTAGFLLNHESDADGHIFVCSHVQTVVVLPDFLRPSAMFGVYCQIGYLSQTMAIADAYAIDLEGGSGQVFAHMGKIQFRRLSVTGFKAILSMSVDESFHRLPPFPASDTPGSSTQLLSVQACILQLVARMCDIPLDHVNPESRLKYLGVDSLMSIELIGRLNDTYSSLNMSPRTLGHLERISDLVDFVEQRIFLQADASHDSGLPDDARRGSIPSVTRVTAEYVKSVLAGVLDIPPEKLGDDEHLDRLGLDSLSSIEVRHALSTAYGYRIPLDVFARCKTVKDLSSVLAGCAACSSPSANPSVDLGVGTSPFLLQDSEHQTATPLVLIHDGSGMVHPYMRLGDLGRCVWGIHNPKLSTGDEWKGGIPEIAEYYASLISAALDADRPCILGGWSFGGVVAFEVARLLIESGHRVEGLLLIDSPHPQISCALPEAVIDAVVSAKVANPRHAELMRLQMRFASKALTLYDPARSPACHVEAPRTVMLRSQEAYDIDMEGCETAVFLTDRRDRNKAVEGWQRLLGAMVPIIDIPGNHFQPFEHENVRIQVKRTPFAMLTF</sequence>
<proteinExistence type="predicted"/>
<dbReference type="EMBL" id="JADCUA010000007">
    <property type="protein sequence ID" value="KAH9838259.1"/>
    <property type="molecule type" value="Genomic_DNA"/>
</dbReference>
<dbReference type="InterPro" id="IPR001227">
    <property type="entry name" value="Ac_transferase_dom_sf"/>
</dbReference>
<dbReference type="SMART" id="SM00823">
    <property type="entry name" value="PKS_PP"/>
    <property type="match status" value="2"/>
</dbReference>
<dbReference type="PROSITE" id="PS50075">
    <property type="entry name" value="CARRIER"/>
    <property type="match status" value="2"/>
</dbReference>
<dbReference type="PANTHER" id="PTHR43775:SF37">
    <property type="entry name" value="SI:DKEY-61P9.11"/>
    <property type="match status" value="1"/>
</dbReference>
<dbReference type="Gene3D" id="3.40.50.1820">
    <property type="entry name" value="alpha/beta hydrolase"/>
    <property type="match status" value="1"/>
</dbReference>
<evidence type="ECO:0000313" key="10">
    <source>
        <dbReference type="Proteomes" id="UP000814176"/>
    </source>
</evidence>
<dbReference type="InterPro" id="IPR049552">
    <property type="entry name" value="PKS_DH_N"/>
</dbReference>
<evidence type="ECO:0000256" key="1">
    <source>
        <dbReference type="ARBA" id="ARBA00022450"/>
    </source>
</evidence>
<dbReference type="SMART" id="SM00824">
    <property type="entry name" value="PKS_TE"/>
    <property type="match status" value="1"/>
</dbReference>
<dbReference type="InterPro" id="IPR030918">
    <property type="entry name" value="PT_fungal_PKS"/>
</dbReference>
<keyword evidence="2" id="KW-0597">Phosphoprotein</keyword>
<evidence type="ECO:0000256" key="3">
    <source>
        <dbReference type="ARBA" id="ARBA00022679"/>
    </source>
</evidence>
<dbReference type="Gene3D" id="3.10.129.110">
    <property type="entry name" value="Polyketide synthase dehydratase"/>
    <property type="match status" value="1"/>
</dbReference>
<dbReference type="Gene3D" id="3.40.366.10">
    <property type="entry name" value="Malonyl-Coenzyme A Acyl Carrier Protein, domain 2"/>
    <property type="match status" value="3"/>
</dbReference>
<dbReference type="CDD" id="cd00833">
    <property type="entry name" value="PKS"/>
    <property type="match status" value="1"/>
</dbReference>
<dbReference type="Pfam" id="PF14765">
    <property type="entry name" value="PS-DH"/>
    <property type="match status" value="1"/>
</dbReference>
<dbReference type="InterPro" id="IPR029058">
    <property type="entry name" value="AB_hydrolase_fold"/>
</dbReference>
<dbReference type="RefSeq" id="XP_047780174.1">
    <property type="nucleotide sequence ID" value="XM_047920447.1"/>
</dbReference>
<dbReference type="InterPro" id="IPR036736">
    <property type="entry name" value="ACP-like_sf"/>
</dbReference>
<dbReference type="Pfam" id="PF22621">
    <property type="entry name" value="CurL-like_PKS_C"/>
    <property type="match status" value="1"/>
</dbReference>
<dbReference type="InterPro" id="IPR006162">
    <property type="entry name" value="Ppantetheine_attach_site"/>
</dbReference>
<dbReference type="GeneID" id="72001179"/>
<dbReference type="PROSITE" id="PS52019">
    <property type="entry name" value="PKS_MFAS_DH"/>
    <property type="match status" value="1"/>
</dbReference>
<dbReference type="SUPFAM" id="SSF55048">
    <property type="entry name" value="Probable ACP-binding domain of malonyl-CoA ACP transacylase"/>
    <property type="match status" value="1"/>
</dbReference>
<dbReference type="InterPro" id="IPR020841">
    <property type="entry name" value="PKS_Beta-ketoAc_synthase_dom"/>
</dbReference>
<dbReference type="InterPro" id="IPR016035">
    <property type="entry name" value="Acyl_Trfase/lysoPLipase"/>
</dbReference>
<evidence type="ECO:0000259" key="8">
    <source>
        <dbReference type="PROSITE" id="PS52019"/>
    </source>
</evidence>
<keyword evidence="3" id="KW-0808">Transferase</keyword>
<dbReference type="PANTHER" id="PTHR43775">
    <property type="entry name" value="FATTY ACID SYNTHASE"/>
    <property type="match status" value="1"/>
</dbReference>
<dbReference type="Proteomes" id="UP000814176">
    <property type="component" value="Unassembled WGS sequence"/>
</dbReference>
<feature type="region of interest" description="C-terminal hotdog fold" evidence="5">
    <location>
        <begin position="1476"/>
        <end position="1626"/>
    </location>
</feature>
<feature type="domain" description="PKS/mFAS DH" evidence="8">
    <location>
        <begin position="1312"/>
        <end position="1626"/>
    </location>
</feature>
<feature type="active site" description="Proton acceptor; for dehydratase activity" evidence="5">
    <location>
        <position position="1347"/>
    </location>
</feature>
<dbReference type="InterPro" id="IPR020802">
    <property type="entry name" value="TesA-like"/>
</dbReference>
<feature type="domain" description="Carrier" evidence="6">
    <location>
        <begin position="1757"/>
        <end position="1831"/>
    </location>
</feature>
<dbReference type="InterPro" id="IPR018201">
    <property type="entry name" value="Ketoacyl_synth_AS"/>
</dbReference>
<dbReference type="PROSITE" id="PS00606">
    <property type="entry name" value="KS3_1"/>
    <property type="match status" value="1"/>
</dbReference>
<evidence type="ECO:0000256" key="4">
    <source>
        <dbReference type="ARBA" id="ARBA00023026"/>
    </source>
</evidence>
<dbReference type="InterPro" id="IPR014031">
    <property type="entry name" value="Ketoacyl_synth_C"/>
</dbReference>
<feature type="region of interest" description="N-terminal hotdog fold" evidence="5">
    <location>
        <begin position="1312"/>
        <end position="1450"/>
    </location>
</feature>
<dbReference type="InterPro" id="IPR014043">
    <property type="entry name" value="Acyl_transferase_dom"/>
</dbReference>
<dbReference type="Pfam" id="PF02801">
    <property type="entry name" value="Ketoacyl-synt_C"/>
    <property type="match status" value="1"/>
</dbReference>
<dbReference type="SUPFAM" id="SSF52151">
    <property type="entry name" value="FabD/lysophospholipase-like"/>
    <property type="match status" value="2"/>
</dbReference>
<dbReference type="SMART" id="SM00827">
    <property type="entry name" value="PKS_AT"/>
    <property type="match status" value="1"/>
</dbReference>
<dbReference type="Pfam" id="PF00550">
    <property type="entry name" value="PP-binding"/>
    <property type="match status" value="2"/>
</dbReference>
<gene>
    <name evidence="9" type="ORF">C8Q71DRAFT_705523</name>
</gene>
<dbReference type="InterPro" id="IPR016036">
    <property type="entry name" value="Malonyl_transacylase_ACP-bd"/>
</dbReference>
<dbReference type="InterPro" id="IPR032088">
    <property type="entry name" value="SAT"/>
</dbReference>
<dbReference type="InterPro" id="IPR050091">
    <property type="entry name" value="PKS_NRPS_Biosynth_Enz"/>
</dbReference>
<feature type="domain" description="Ketosynthase family 3 (KS3)" evidence="7">
    <location>
        <begin position="402"/>
        <end position="829"/>
    </location>
</feature>
<keyword evidence="1" id="KW-0596">Phosphopantetheine</keyword>
<dbReference type="SUPFAM" id="SSF53901">
    <property type="entry name" value="Thiolase-like"/>
    <property type="match status" value="1"/>
</dbReference>
<keyword evidence="10" id="KW-1185">Reference proteome</keyword>
<evidence type="ECO:0000259" key="6">
    <source>
        <dbReference type="PROSITE" id="PS50075"/>
    </source>
</evidence>
<evidence type="ECO:0000256" key="2">
    <source>
        <dbReference type="ARBA" id="ARBA00022553"/>
    </source>
</evidence>
<dbReference type="InterPro" id="IPR016039">
    <property type="entry name" value="Thiolase-like"/>
</dbReference>